<dbReference type="Gene3D" id="3.40.50.720">
    <property type="entry name" value="NAD(P)-binding Rossmann-like Domain"/>
    <property type="match status" value="1"/>
</dbReference>
<gene>
    <name evidence="4" type="ORF">GXP70_09870</name>
</gene>
<reference evidence="4 5" key="1">
    <citation type="submission" date="2020-01" db="EMBL/GenBank/DDBJ databases">
        <title>Paenibacillus sp. nov., isolated from tomato rhizosphere.</title>
        <authorList>
            <person name="Weon H.-Y."/>
            <person name="Lee S.A."/>
        </authorList>
    </citation>
    <scope>NUCLEOTIDE SEQUENCE [LARGE SCALE GENOMIC DNA]</scope>
    <source>
        <strain evidence="4 5">12200R-189</strain>
    </source>
</reference>
<dbReference type="GO" id="GO:0016616">
    <property type="term" value="F:oxidoreductase activity, acting on the CH-OH group of donors, NAD or NADP as acceptor"/>
    <property type="evidence" value="ECO:0007669"/>
    <property type="project" value="UniProtKB-ARBA"/>
</dbReference>
<dbReference type="EMBL" id="CP048209">
    <property type="protein sequence ID" value="QHT60218.1"/>
    <property type="molecule type" value="Genomic_DNA"/>
</dbReference>
<dbReference type="KEGG" id="plyc:GXP70_09870"/>
<dbReference type="SUPFAM" id="SSF51735">
    <property type="entry name" value="NAD(P)-binding Rossmann-fold domains"/>
    <property type="match status" value="1"/>
</dbReference>
<dbReference type="Pfam" id="PF13561">
    <property type="entry name" value="adh_short_C2"/>
    <property type="match status" value="1"/>
</dbReference>
<evidence type="ECO:0000313" key="4">
    <source>
        <dbReference type="EMBL" id="QHT60218.1"/>
    </source>
</evidence>
<feature type="domain" description="Ketoreductase" evidence="3">
    <location>
        <begin position="12"/>
        <end position="192"/>
    </location>
</feature>
<dbReference type="PRINTS" id="PR00081">
    <property type="entry name" value="GDHRDH"/>
</dbReference>
<sequence length="256" mass="26683">MNVQQLFQLSGRVALVTGGAGGLGFVMAETLAEAGAAVVLTSRTLARAEEAAAALREKTGADVAALEADISSYGGAEAMIGAVKERYGRIDILINNAGTNIRKPIEEYDEASWDLVVGANLKSPYLCARAAAPVMKAQQFGRIINIASMLGMVGLPERSAYCASKGGVIQLTKVLALELAPWGVTVNALCPGPIATELNTPVLNNPEANRFFVEQIALGRWGSPEEIAGPVLFLASDASSFMTGSALTVDGGWTAR</sequence>
<dbReference type="InterPro" id="IPR057326">
    <property type="entry name" value="KR_dom"/>
</dbReference>
<keyword evidence="5" id="KW-1185">Reference proteome</keyword>
<evidence type="ECO:0000259" key="3">
    <source>
        <dbReference type="SMART" id="SM00822"/>
    </source>
</evidence>
<name>A0A6C0FSU9_9BACL</name>
<dbReference type="InterPro" id="IPR020904">
    <property type="entry name" value="Sc_DH/Rdtase_CS"/>
</dbReference>
<organism evidence="4 5">
    <name type="scientific">Paenibacillus lycopersici</name>
    <dbReference type="NCBI Taxonomy" id="2704462"/>
    <lineage>
        <taxon>Bacteria</taxon>
        <taxon>Bacillati</taxon>
        <taxon>Bacillota</taxon>
        <taxon>Bacilli</taxon>
        <taxon>Bacillales</taxon>
        <taxon>Paenibacillaceae</taxon>
        <taxon>Paenibacillus</taxon>
    </lineage>
</organism>
<dbReference type="AlphaFoldDB" id="A0A6C0FSU9"/>
<evidence type="ECO:0000313" key="5">
    <source>
        <dbReference type="Proteomes" id="UP000476064"/>
    </source>
</evidence>
<dbReference type="Proteomes" id="UP000476064">
    <property type="component" value="Chromosome"/>
</dbReference>
<dbReference type="NCBIfam" id="NF005559">
    <property type="entry name" value="PRK07231.1"/>
    <property type="match status" value="1"/>
</dbReference>
<dbReference type="SMART" id="SM00822">
    <property type="entry name" value="PKS_KR"/>
    <property type="match status" value="1"/>
</dbReference>
<dbReference type="PRINTS" id="PR00080">
    <property type="entry name" value="SDRFAMILY"/>
</dbReference>
<keyword evidence="2" id="KW-0560">Oxidoreductase</keyword>
<evidence type="ECO:0000256" key="2">
    <source>
        <dbReference type="ARBA" id="ARBA00023002"/>
    </source>
</evidence>
<dbReference type="InterPro" id="IPR002347">
    <property type="entry name" value="SDR_fam"/>
</dbReference>
<comment type="similarity">
    <text evidence="1">Belongs to the short-chain dehydrogenases/reductases (SDR) family.</text>
</comment>
<protein>
    <submittedName>
        <fullName evidence="4">3-oxoacyl-ACP reductase FabG</fullName>
    </submittedName>
</protein>
<dbReference type="PANTHER" id="PTHR42760">
    <property type="entry name" value="SHORT-CHAIN DEHYDROGENASES/REDUCTASES FAMILY MEMBER"/>
    <property type="match status" value="1"/>
</dbReference>
<dbReference type="RefSeq" id="WP_162356280.1">
    <property type="nucleotide sequence ID" value="NZ_CP048209.1"/>
</dbReference>
<dbReference type="InterPro" id="IPR036291">
    <property type="entry name" value="NAD(P)-bd_dom_sf"/>
</dbReference>
<dbReference type="PROSITE" id="PS00061">
    <property type="entry name" value="ADH_SHORT"/>
    <property type="match status" value="1"/>
</dbReference>
<evidence type="ECO:0000256" key="1">
    <source>
        <dbReference type="ARBA" id="ARBA00006484"/>
    </source>
</evidence>
<dbReference type="CDD" id="cd05233">
    <property type="entry name" value="SDR_c"/>
    <property type="match status" value="1"/>
</dbReference>
<proteinExistence type="inferred from homology"/>
<dbReference type="FunFam" id="3.40.50.720:FF:000084">
    <property type="entry name" value="Short-chain dehydrogenase reductase"/>
    <property type="match status" value="1"/>
</dbReference>
<dbReference type="GO" id="GO:0008206">
    <property type="term" value="P:bile acid metabolic process"/>
    <property type="evidence" value="ECO:0007669"/>
    <property type="project" value="UniProtKB-ARBA"/>
</dbReference>
<accession>A0A6C0FSU9</accession>